<name>A0A4C2AA68_EUMVA</name>
<keyword evidence="2" id="KW-1185">Reference proteome</keyword>
<reference evidence="1 2" key="1">
    <citation type="journal article" date="2019" name="Commun. Biol.">
        <title>The bagworm genome reveals a unique fibroin gene that provides high tensile strength.</title>
        <authorList>
            <person name="Kono N."/>
            <person name="Nakamura H."/>
            <person name="Ohtoshi R."/>
            <person name="Tomita M."/>
            <person name="Numata K."/>
            <person name="Arakawa K."/>
        </authorList>
    </citation>
    <scope>NUCLEOTIDE SEQUENCE [LARGE SCALE GENOMIC DNA]</scope>
</reference>
<dbReference type="EMBL" id="BGZK01002680">
    <property type="protein sequence ID" value="GBP95767.1"/>
    <property type="molecule type" value="Genomic_DNA"/>
</dbReference>
<comment type="caution">
    <text evidence="1">The sequence shown here is derived from an EMBL/GenBank/DDBJ whole genome shotgun (WGS) entry which is preliminary data.</text>
</comment>
<dbReference type="Proteomes" id="UP000299102">
    <property type="component" value="Unassembled WGS sequence"/>
</dbReference>
<feature type="non-terminal residue" evidence="1">
    <location>
        <position position="1"/>
    </location>
</feature>
<sequence>APLARRRSENFLSCNGFSLAKLHGLDLARQRIVASCLFRSGGGGRL</sequence>
<proteinExistence type="predicted"/>
<gene>
    <name evidence="1" type="ORF">EVAR_21888_1</name>
</gene>
<accession>A0A4C2AA68</accession>
<feature type="non-terminal residue" evidence="1">
    <location>
        <position position="46"/>
    </location>
</feature>
<dbReference type="AlphaFoldDB" id="A0A4C2AA68"/>
<organism evidence="1 2">
    <name type="scientific">Eumeta variegata</name>
    <name type="common">Bagworm moth</name>
    <name type="synonym">Eumeta japonica</name>
    <dbReference type="NCBI Taxonomy" id="151549"/>
    <lineage>
        <taxon>Eukaryota</taxon>
        <taxon>Metazoa</taxon>
        <taxon>Ecdysozoa</taxon>
        <taxon>Arthropoda</taxon>
        <taxon>Hexapoda</taxon>
        <taxon>Insecta</taxon>
        <taxon>Pterygota</taxon>
        <taxon>Neoptera</taxon>
        <taxon>Endopterygota</taxon>
        <taxon>Lepidoptera</taxon>
        <taxon>Glossata</taxon>
        <taxon>Ditrysia</taxon>
        <taxon>Tineoidea</taxon>
        <taxon>Psychidae</taxon>
        <taxon>Oiketicinae</taxon>
        <taxon>Eumeta</taxon>
    </lineage>
</organism>
<evidence type="ECO:0000313" key="2">
    <source>
        <dbReference type="Proteomes" id="UP000299102"/>
    </source>
</evidence>
<evidence type="ECO:0000313" key="1">
    <source>
        <dbReference type="EMBL" id="GBP95767.1"/>
    </source>
</evidence>
<protein>
    <submittedName>
        <fullName evidence="1">Uncharacterized protein</fullName>
    </submittedName>
</protein>